<proteinExistence type="predicted"/>
<feature type="region of interest" description="Disordered" evidence="1">
    <location>
        <begin position="16"/>
        <end position="42"/>
    </location>
</feature>
<dbReference type="EMBL" id="NMWU01000028">
    <property type="protein sequence ID" value="PLS30595.1"/>
    <property type="molecule type" value="Genomic_DNA"/>
</dbReference>
<gene>
    <name evidence="2" type="ORF">Uis1B_1583</name>
</gene>
<reference evidence="2 3" key="1">
    <citation type="submission" date="2017-07" db="EMBL/GenBank/DDBJ databases">
        <title>Bifidobacterium novel species.</title>
        <authorList>
            <person name="Lugli G.A."/>
            <person name="Milani C."/>
            <person name="Duranti S."/>
            <person name="Mangifesta M."/>
        </authorList>
    </citation>
    <scope>NUCLEOTIDE SEQUENCE [LARGE SCALE GENOMIC DNA]</scope>
    <source>
        <strain evidence="3">Uis1B</strain>
    </source>
</reference>
<sequence>MSTSRHDDELLALVGMTGEQAERDAALAEDETTPDRPSSTSFRYRHAGHFASHGMGAPCDAPVKTLEYQGFDHCVTRNGCTM</sequence>
<protein>
    <submittedName>
        <fullName evidence="2">Uncharacterized protein</fullName>
    </submittedName>
</protein>
<evidence type="ECO:0000313" key="2">
    <source>
        <dbReference type="EMBL" id="PLS30595.1"/>
    </source>
</evidence>
<organism evidence="2 3">
    <name type="scientific">Bifidobacterium margollesii</name>
    <dbReference type="NCBI Taxonomy" id="2020964"/>
    <lineage>
        <taxon>Bacteria</taxon>
        <taxon>Bacillati</taxon>
        <taxon>Actinomycetota</taxon>
        <taxon>Actinomycetes</taxon>
        <taxon>Bifidobacteriales</taxon>
        <taxon>Bifidobacteriaceae</taxon>
        <taxon>Bifidobacterium</taxon>
    </lineage>
</organism>
<evidence type="ECO:0000313" key="3">
    <source>
        <dbReference type="Proteomes" id="UP000235050"/>
    </source>
</evidence>
<accession>A0A2N5J8T1</accession>
<dbReference type="RefSeq" id="WP_101617271.1">
    <property type="nucleotide sequence ID" value="NZ_NMWU01000028.1"/>
</dbReference>
<dbReference type="AlphaFoldDB" id="A0A2N5J8T1"/>
<comment type="caution">
    <text evidence="2">The sequence shown here is derived from an EMBL/GenBank/DDBJ whole genome shotgun (WGS) entry which is preliminary data.</text>
</comment>
<keyword evidence="3" id="KW-1185">Reference proteome</keyword>
<dbReference type="Proteomes" id="UP000235050">
    <property type="component" value="Unassembled WGS sequence"/>
</dbReference>
<name>A0A2N5J8T1_9BIFI</name>
<evidence type="ECO:0000256" key="1">
    <source>
        <dbReference type="SAM" id="MobiDB-lite"/>
    </source>
</evidence>